<dbReference type="CDD" id="cd14688">
    <property type="entry name" value="bZIP_YAP"/>
    <property type="match status" value="1"/>
</dbReference>
<dbReference type="PANTHER" id="PTHR40621:SF11">
    <property type="entry name" value="TRANSCRIPTION FACTOR KAPC-RELATED"/>
    <property type="match status" value="1"/>
</dbReference>
<dbReference type="InterPro" id="IPR050936">
    <property type="entry name" value="AP-1-like"/>
</dbReference>
<feature type="region of interest" description="Disordered" evidence="9">
    <location>
        <begin position="191"/>
        <end position="214"/>
    </location>
</feature>
<feature type="domain" description="BZIP" evidence="10">
    <location>
        <begin position="120"/>
        <end position="135"/>
    </location>
</feature>
<keyword evidence="7" id="KW-0539">Nucleus</keyword>
<dbReference type="GO" id="GO:0090575">
    <property type="term" value="C:RNA polymerase II transcription regulator complex"/>
    <property type="evidence" value="ECO:0007669"/>
    <property type="project" value="TreeGrafter"/>
</dbReference>
<sequence>MDRNDQPTRQSTAATVATTQPSSSAMTLTSFPATEASIPTPWLDLLDTNEANHQYGDHQFPGTGFIHDPNFLPYAYTSPTSTASEPSVLPQPREPQNETPRPSRRRENRYRNAPPGVLSRRRAQNRASQRAYRERKEQRIRDLELLLEEANRREQTLSNAYVSLQTEYERLRIGHEGNSSMPHTLPIPDDMPLLPDQFDPAMTQNTSDMASDFSFTPDMYEYNYSNNNGQP</sequence>
<feature type="region of interest" description="Disordered" evidence="9">
    <location>
        <begin position="1"/>
        <end position="25"/>
    </location>
</feature>
<evidence type="ECO:0000256" key="9">
    <source>
        <dbReference type="SAM" id="MobiDB-lite"/>
    </source>
</evidence>
<evidence type="ECO:0000259" key="10">
    <source>
        <dbReference type="PROSITE" id="PS00036"/>
    </source>
</evidence>
<evidence type="ECO:0000256" key="7">
    <source>
        <dbReference type="ARBA" id="ARBA00023242"/>
    </source>
</evidence>
<keyword evidence="4" id="KW-0805">Transcription regulation</keyword>
<dbReference type="AlphaFoldDB" id="A0AAJ0CG41"/>
<comment type="caution">
    <text evidence="11">The sequence shown here is derived from an EMBL/GenBank/DDBJ whole genome shotgun (WGS) entry which is preliminary data.</text>
</comment>
<feature type="compositionally biased region" description="Polar residues" evidence="9">
    <location>
        <begin position="7"/>
        <end position="25"/>
    </location>
</feature>
<dbReference type="PANTHER" id="PTHR40621">
    <property type="entry name" value="TRANSCRIPTION FACTOR KAPC-RELATED"/>
    <property type="match status" value="1"/>
</dbReference>
<evidence type="ECO:0000256" key="5">
    <source>
        <dbReference type="ARBA" id="ARBA00023125"/>
    </source>
</evidence>
<name>A0AAJ0CG41_9HYPO</name>
<evidence type="ECO:0000256" key="8">
    <source>
        <dbReference type="ARBA" id="ARBA00044067"/>
    </source>
</evidence>
<dbReference type="EMBL" id="JASWJB010000371">
    <property type="protein sequence ID" value="KAK2591022.1"/>
    <property type="molecule type" value="Genomic_DNA"/>
</dbReference>
<evidence type="ECO:0000256" key="4">
    <source>
        <dbReference type="ARBA" id="ARBA00023015"/>
    </source>
</evidence>
<comment type="similarity">
    <text evidence="3">Belongs to the bZIP family.</text>
</comment>
<feature type="region of interest" description="Disordered" evidence="9">
    <location>
        <begin position="76"/>
        <end position="137"/>
    </location>
</feature>
<comment type="function">
    <text evidence="1">Putative transcription factor.</text>
</comment>
<accession>A0AAJ0CG41</accession>
<evidence type="ECO:0000313" key="11">
    <source>
        <dbReference type="EMBL" id="KAK2591022.1"/>
    </source>
</evidence>
<dbReference type="InterPro" id="IPR046347">
    <property type="entry name" value="bZIP_sf"/>
</dbReference>
<evidence type="ECO:0000256" key="6">
    <source>
        <dbReference type="ARBA" id="ARBA00023163"/>
    </source>
</evidence>
<evidence type="ECO:0000256" key="2">
    <source>
        <dbReference type="ARBA" id="ARBA00004123"/>
    </source>
</evidence>
<dbReference type="PROSITE" id="PS00036">
    <property type="entry name" value="BZIP_BASIC"/>
    <property type="match status" value="1"/>
</dbReference>
<organism evidence="11 12">
    <name type="scientific">Conoideocrella luteorostrata</name>
    <dbReference type="NCBI Taxonomy" id="1105319"/>
    <lineage>
        <taxon>Eukaryota</taxon>
        <taxon>Fungi</taxon>
        <taxon>Dikarya</taxon>
        <taxon>Ascomycota</taxon>
        <taxon>Pezizomycotina</taxon>
        <taxon>Sordariomycetes</taxon>
        <taxon>Hypocreomycetidae</taxon>
        <taxon>Hypocreales</taxon>
        <taxon>Clavicipitaceae</taxon>
        <taxon>Conoideocrella</taxon>
    </lineage>
</organism>
<protein>
    <recommendedName>
        <fullName evidence="8">Putative transcription factor kapC</fullName>
    </recommendedName>
</protein>
<keyword evidence="5" id="KW-0238">DNA-binding</keyword>
<gene>
    <name evidence="11" type="ORF">QQS21_011278</name>
</gene>
<reference evidence="11" key="1">
    <citation type="submission" date="2023-06" db="EMBL/GenBank/DDBJ databases">
        <title>Conoideocrella luteorostrata (Hypocreales: Clavicipitaceae), a potential biocontrol fungus for elongate hemlock scale in United States Christmas tree production areas.</title>
        <authorList>
            <person name="Barrett H."/>
            <person name="Lovett B."/>
            <person name="Macias A.M."/>
            <person name="Stajich J.E."/>
            <person name="Kasson M.T."/>
        </authorList>
    </citation>
    <scope>NUCLEOTIDE SEQUENCE</scope>
    <source>
        <strain evidence="11">ARSEF 14590</strain>
    </source>
</reference>
<evidence type="ECO:0000256" key="1">
    <source>
        <dbReference type="ARBA" id="ARBA00004049"/>
    </source>
</evidence>
<dbReference type="GO" id="GO:0001228">
    <property type="term" value="F:DNA-binding transcription activator activity, RNA polymerase II-specific"/>
    <property type="evidence" value="ECO:0007669"/>
    <property type="project" value="TreeGrafter"/>
</dbReference>
<keyword evidence="6" id="KW-0804">Transcription</keyword>
<dbReference type="SUPFAM" id="SSF57959">
    <property type="entry name" value="Leucine zipper domain"/>
    <property type="match status" value="1"/>
</dbReference>
<dbReference type="Proteomes" id="UP001251528">
    <property type="component" value="Unassembled WGS sequence"/>
</dbReference>
<comment type="subcellular location">
    <subcellularLocation>
        <location evidence="2">Nucleus</location>
    </subcellularLocation>
</comment>
<dbReference type="GO" id="GO:0000976">
    <property type="term" value="F:transcription cis-regulatory region binding"/>
    <property type="evidence" value="ECO:0007669"/>
    <property type="project" value="InterPro"/>
</dbReference>
<proteinExistence type="inferred from homology"/>
<dbReference type="Gene3D" id="1.20.5.170">
    <property type="match status" value="1"/>
</dbReference>
<evidence type="ECO:0000313" key="12">
    <source>
        <dbReference type="Proteomes" id="UP001251528"/>
    </source>
</evidence>
<keyword evidence="12" id="KW-1185">Reference proteome</keyword>
<evidence type="ECO:0000256" key="3">
    <source>
        <dbReference type="ARBA" id="ARBA00007163"/>
    </source>
</evidence>
<dbReference type="InterPro" id="IPR004827">
    <property type="entry name" value="bZIP"/>
</dbReference>